<dbReference type="Ensembl" id="ENSMPUT00000009953.1">
    <property type="protein sequence ID" value="ENSMPUP00000009794.1"/>
    <property type="gene ID" value="ENSMPUG00000009868.1"/>
</dbReference>
<sequence length="70" mass="7983">MSENYGHLLFLALSSHETQSFLLQWSIEGSFQKGSTHRCKDSAVEILYLCTDWDNDGESEGPQRNPGRYT</sequence>
<name>M3YEN7_MUSPF</name>
<evidence type="ECO:0000313" key="1">
    <source>
        <dbReference type="Ensembl" id="ENSMPUP00000009794.1"/>
    </source>
</evidence>
<dbReference type="InParanoid" id="M3YEN7"/>
<dbReference type="EMBL" id="AEYP01097699">
    <property type="status" value="NOT_ANNOTATED_CDS"/>
    <property type="molecule type" value="Genomic_DNA"/>
</dbReference>
<dbReference type="AlphaFoldDB" id="M3YEN7"/>
<reference evidence="1" key="1">
    <citation type="submission" date="2024-06" db="UniProtKB">
        <authorList>
            <consortium name="Ensembl"/>
        </authorList>
    </citation>
    <scope>IDENTIFICATION</scope>
</reference>
<dbReference type="HOGENOM" id="CLU_2764527_0_0_1"/>
<organism evidence="1">
    <name type="scientific">Mustela putorius furo</name>
    <name type="common">European domestic ferret</name>
    <name type="synonym">Mustela furo</name>
    <dbReference type="NCBI Taxonomy" id="9669"/>
    <lineage>
        <taxon>Eukaryota</taxon>
        <taxon>Metazoa</taxon>
        <taxon>Chordata</taxon>
        <taxon>Craniata</taxon>
        <taxon>Vertebrata</taxon>
        <taxon>Euteleostomi</taxon>
        <taxon>Mammalia</taxon>
        <taxon>Eutheria</taxon>
        <taxon>Laurasiatheria</taxon>
        <taxon>Carnivora</taxon>
        <taxon>Caniformia</taxon>
        <taxon>Musteloidea</taxon>
        <taxon>Mustelidae</taxon>
        <taxon>Mustelinae</taxon>
        <taxon>Mustela</taxon>
    </lineage>
</organism>
<protein>
    <submittedName>
        <fullName evidence="1">Uncharacterized protein</fullName>
    </submittedName>
</protein>
<dbReference type="EMBL" id="AEYP01097698">
    <property type="status" value="NOT_ANNOTATED_CDS"/>
    <property type="molecule type" value="Genomic_DNA"/>
</dbReference>
<proteinExistence type="predicted"/>
<accession>M3YEN7</accession>